<dbReference type="PANTHER" id="PTHR43129:SF1">
    <property type="entry name" value="FOSMIDOMYCIN RESISTANCE PROTEIN"/>
    <property type="match status" value="1"/>
</dbReference>
<accession>A0A5Q0MCE1</accession>
<dbReference type="AlphaFoldDB" id="A0A5Q0MCE1"/>
<feature type="transmembrane region" description="Helical" evidence="4">
    <location>
        <begin position="262"/>
        <end position="287"/>
    </location>
</feature>
<dbReference type="EMBL" id="CP045644">
    <property type="protein sequence ID" value="QFZ86557.1"/>
    <property type="molecule type" value="Genomic_DNA"/>
</dbReference>
<dbReference type="GO" id="GO:0005886">
    <property type="term" value="C:plasma membrane"/>
    <property type="evidence" value="ECO:0007669"/>
    <property type="project" value="TreeGrafter"/>
</dbReference>
<dbReference type="InterPro" id="IPR036259">
    <property type="entry name" value="MFS_trans_sf"/>
</dbReference>
<reference evidence="6 7" key="1">
    <citation type="submission" date="2019-10" db="EMBL/GenBank/DDBJ databases">
        <title>Complete genome sequence of Variovorax paradoxus 5C-2.</title>
        <authorList>
            <person name="Gogoleva N.E."/>
            <person name="Balkin A.S."/>
        </authorList>
    </citation>
    <scope>NUCLEOTIDE SEQUENCE [LARGE SCALE GENOMIC DNA]</scope>
    <source>
        <strain evidence="6 7">5C-2</strain>
    </source>
</reference>
<dbReference type="InterPro" id="IPR020846">
    <property type="entry name" value="MFS_dom"/>
</dbReference>
<evidence type="ECO:0000256" key="2">
    <source>
        <dbReference type="ARBA" id="ARBA00022989"/>
    </source>
</evidence>
<dbReference type="GO" id="GO:0022857">
    <property type="term" value="F:transmembrane transporter activity"/>
    <property type="evidence" value="ECO:0007669"/>
    <property type="project" value="InterPro"/>
</dbReference>
<feature type="transmembrane region" description="Helical" evidence="4">
    <location>
        <begin position="175"/>
        <end position="194"/>
    </location>
</feature>
<dbReference type="Gene3D" id="1.20.1250.20">
    <property type="entry name" value="MFS general substrate transporter like domains"/>
    <property type="match status" value="1"/>
</dbReference>
<sequence length="417" mass="43178">MSSTSTPTAASGPSLRSDAQLIGLVGLAHAVSHFSQLILAPLFPWLKDAFNVSYTELGAVLTVFFVVSCIVQAASGFIVDKLGPRPVLFVGLGALGLAAFGYAMAQSYWMLLACAVVGGIGNGVFHPVDYTLFNRKVAPTRLGHAYSVHGITGSLGWALAPAFVVPIAIAFSWRVALASAGVVAIVVLLILWIYRSVLSLDAAAVHKATGHGEPTPVGGEFDFLRIPAVWMCFGFFFFYAAVISVVQTFAPVAAGHLHAVPVALVAVCLTVYMVASAAGMVVGGFLASDPSRCERIVGAGFGVAAALALVLAFAQFPPVMVPVLFGAMGFVSGIAGPSRDLLVKKSTPPNATGRVYGVVYAGLDIGQAVAPLVFGRLMDAGQYTSVIVGLALVQGVLIASAFNVRRVRRTALVPASA</sequence>
<feature type="transmembrane region" description="Helical" evidence="4">
    <location>
        <begin position="146"/>
        <end position="169"/>
    </location>
</feature>
<feature type="transmembrane region" description="Helical" evidence="4">
    <location>
        <begin position="57"/>
        <end position="79"/>
    </location>
</feature>
<evidence type="ECO:0000259" key="5">
    <source>
        <dbReference type="PROSITE" id="PS50850"/>
    </source>
</evidence>
<evidence type="ECO:0000256" key="4">
    <source>
        <dbReference type="SAM" id="Phobius"/>
    </source>
</evidence>
<feature type="transmembrane region" description="Helical" evidence="4">
    <location>
        <begin position="355"/>
        <end position="374"/>
    </location>
</feature>
<dbReference type="SUPFAM" id="SSF103473">
    <property type="entry name" value="MFS general substrate transporter"/>
    <property type="match status" value="1"/>
</dbReference>
<dbReference type="Pfam" id="PF07690">
    <property type="entry name" value="MFS_1"/>
    <property type="match status" value="1"/>
</dbReference>
<keyword evidence="3 4" id="KW-0472">Membrane</keyword>
<feature type="transmembrane region" description="Helical" evidence="4">
    <location>
        <begin position="108"/>
        <end position="125"/>
    </location>
</feature>
<proteinExistence type="predicted"/>
<feature type="transmembrane region" description="Helical" evidence="4">
    <location>
        <begin position="228"/>
        <end position="250"/>
    </location>
</feature>
<dbReference type="InterPro" id="IPR011701">
    <property type="entry name" value="MFS"/>
</dbReference>
<feature type="transmembrane region" description="Helical" evidence="4">
    <location>
        <begin position="296"/>
        <end position="316"/>
    </location>
</feature>
<feature type="domain" description="Major facilitator superfamily (MFS) profile" evidence="5">
    <location>
        <begin position="21"/>
        <end position="408"/>
    </location>
</feature>
<feature type="transmembrane region" description="Helical" evidence="4">
    <location>
        <begin position="21"/>
        <end position="45"/>
    </location>
</feature>
<evidence type="ECO:0000313" key="6">
    <source>
        <dbReference type="EMBL" id="QFZ86557.1"/>
    </source>
</evidence>
<dbReference type="RefSeq" id="WP_153285033.1">
    <property type="nucleotide sequence ID" value="NZ_CP045644.1"/>
</dbReference>
<evidence type="ECO:0000256" key="3">
    <source>
        <dbReference type="ARBA" id="ARBA00023136"/>
    </source>
</evidence>
<name>A0A5Q0MCE1_VARPD</name>
<keyword evidence="1 4" id="KW-0812">Transmembrane</keyword>
<feature type="transmembrane region" description="Helical" evidence="4">
    <location>
        <begin position="380"/>
        <end position="402"/>
    </location>
</feature>
<keyword evidence="2 4" id="KW-1133">Transmembrane helix</keyword>
<dbReference type="PROSITE" id="PS50850">
    <property type="entry name" value="MFS"/>
    <property type="match status" value="1"/>
</dbReference>
<feature type="transmembrane region" description="Helical" evidence="4">
    <location>
        <begin position="86"/>
        <end position="102"/>
    </location>
</feature>
<dbReference type="Proteomes" id="UP000326780">
    <property type="component" value="Chromosome"/>
</dbReference>
<evidence type="ECO:0000256" key="1">
    <source>
        <dbReference type="ARBA" id="ARBA00022692"/>
    </source>
</evidence>
<protein>
    <submittedName>
        <fullName evidence="6">MFS transporter</fullName>
    </submittedName>
</protein>
<gene>
    <name evidence="6" type="ORF">GFK26_29190</name>
</gene>
<feature type="transmembrane region" description="Helical" evidence="4">
    <location>
        <begin position="322"/>
        <end position="343"/>
    </location>
</feature>
<evidence type="ECO:0000313" key="7">
    <source>
        <dbReference type="Proteomes" id="UP000326780"/>
    </source>
</evidence>
<organism evidence="6 7">
    <name type="scientific">Variovorax paradoxus</name>
    <dbReference type="NCBI Taxonomy" id="34073"/>
    <lineage>
        <taxon>Bacteria</taxon>
        <taxon>Pseudomonadati</taxon>
        <taxon>Pseudomonadota</taxon>
        <taxon>Betaproteobacteria</taxon>
        <taxon>Burkholderiales</taxon>
        <taxon>Comamonadaceae</taxon>
        <taxon>Variovorax</taxon>
    </lineage>
</organism>
<dbReference type="PANTHER" id="PTHR43129">
    <property type="entry name" value="FOSMIDOMYCIN RESISTANCE PROTEIN"/>
    <property type="match status" value="1"/>
</dbReference>